<sequence>MISDWLRAAATALQFLTRLPIPGGASADPARFEADIGRAIILFPLAGTLVGALAAAALWLASMLWPLPLAILLALALEARLTGALHEDAVADLCDGLGGGRTAEEVLRIMKDSRIGAFGLLGLAFALALRAGGLMALPDAASAAIVLVVSGWAARLLMLAAMLAIPPMPGRAGLGGSVASRAGPRSLALALLLTLPVPLLGLWWDARAMLLAAIAAVLFLAWFRRLVLRRLGGSTGDCFGFAAYAGLVLTSLAFAAGP</sequence>
<dbReference type="UniPathway" id="UPA00148">
    <property type="reaction ID" value="UER00238"/>
</dbReference>
<evidence type="ECO:0000256" key="2">
    <source>
        <dbReference type="ARBA" id="ARBA00004651"/>
    </source>
</evidence>
<name>A0A6J4HFK4_9PROT</name>
<evidence type="ECO:0000256" key="16">
    <source>
        <dbReference type="ARBA" id="ARBA00032853"/>
    </source>
</evidence>
<dbReference type="GO" id="GO:0005886">
    <property type="term" value="C:plasma membrane"/>
    <property type="evidence" value="ECO:0007669"/>
    <property type="project" value="UniProtKB-SubCell"/>
</dbReference>
<evidence type="ECO:0000256" key="8">
    <source>
        <dbReference type="ARBA" id="ARBA00022573"/>
    </source>
</evidence>
<organism evidence="20">
    <name type="scientific">uncultured Craurococcus sp</name>
    <dbReference type="NCBI Taxonomy" id="1135998"/>
    <lineage>
        <taxon>Bacteria</taxon>
        <taxon>Pseudomonadati</taxon>
        <taxon>Pseudomonadota</taxon>
        <taxon>Alphaproteobacteria</taxon>
        <taxon>Acetobacterales</taxon>
        <taxon>Acetobacteraceae</taxon>
        <taxon>Craurococcus</taxon>
        <taxon>environmental samples</taxon>
    </lineage>
</organism>
<dbReference type="HAMAP" id="MF_00719">
    <property type="entry name" value="CobS"/>
    <property type="match status" value="1"/>
</dbReference>
<reference evidence="20" key="1">
    <citation type="submission" date="2020-02" db="EMBL/GenBank/DDBJ databases">
        <authorList>
            <person name="Meier V. D."/>
        </authorList>
    </citation>
    <scope>NUCLEOTIDE SEQUENCE</scope>
    <source>
        <strain evidence="20">AVDCRST_MAG27</strain>
    </source>
</reference>
<comment type="function">
    <text evidence="14 19">Joins adenosylcobinamide-GDP and alpha-ribazole to generate adenosylcobalamin (Ado-cobalamin). Also synthesizes adenosylcobalamin 5'-phosphate from adenosylcobinamide-GDP and alpha-ribazole 5'-phosphate.</text>
</comment>
<feature type="transmembrane region" description="Helical" evidence="19">
    <location>
        <begin position="143"/>
        <end position="165"/>
    </location>
</feature>
<keyword evidence="7 19" id="KW-1003">Cell membrane</keyword>
<evidence type="ECO:0000256" key="1">
    <source>
        <dbReference type="ARBA" id="ARBA00001946"/>
    </source>
</evidence>
<comment type="pathway">
    <text evidence="3 19">Cofactor biosynthesis; adenosylcobalamin biosynthesis; adenosylcobalamin from cob(II)yrinate a,c-diamide: step 7/7.</text>
</comment>
<dbReference type="GO" id="GO:0009236">
    <property type="term" value="P:cobalamin biosynthetic process"/>
    <property type="evidence" value="ECO:0007669"/>
    <property type="project" value="UniProtKB-UniRule"/>
</dbReference>
<accession>A0A6J4HFK4</accession>
<evidence type="ECO:0000256" key="10">
    <source>
        <dbReference type="ARBA" id="ARBA00022692"/>
    </source>
</evidence>
<evidence type="ECO:0000256" key="12">
    <source>
        <dbReference type="ARBA" id="ARBA00022989"/>
    </source>
</evidence>
<dbReference type="EC" id="2.7.8.26" evidence="5 19"/>
<gene>
    <name evidence="19" type="primary">cobS</name>
    <name evidence="20" type="ORF">AVDCRST_MAG27-450</name>
</gene>
<evidence type="ECO:0000256" key="4">
    <source>
        <dbReference type="ARBA" id="ARBA00010561"/>
    </source>
</evidence>
<evidence type="ECO:0000256" key="9">
    <source>
        <dbReference type="ARBA" id="ARBA00022679"/>
    </source>
</evidence>
<evidence type="ECO:0000256" key="11">
    <source>
        <dbReference type="ARBA" id="ARBA00022842"/>
    </source>
</evidence>
<evidence type="ECO:0000256" key="7">
    <source>
        <dbReference type="ARBA" id="ARBA00022475"/>
    </source>
</evidence>
<evidence type="ECO:0000256" key="17">
    <source>
        <dbReference type="ARBA" id="ARBA00048623"/>
    </source>
</evidence>
<protein>
    <recommendedName>
        <fullName evidence="6 19">Adenosylcobinamide-GDP ribazoletransferase</fullName>
        <ecNumber evidence="5 19">2.7.8.26</ecNumber>
    </recommendedName>
    <alternativeName>
        <fullName evidence="16 19">Cobalamin synthase</fullName>
    </alternativeName>
    <alternativeName>
        <fullName evidence="15 19">Cobalamin-5'-phosphate synthase</fullName>
    </alternativeName>
</protein>
<evidence type="ECO:0000256" key="6">
    <source>
        <dbReference type="ARBA" id="ARBA00015850"/>
    </source>
</evidence>
<dbReference type="GO" id="GO:0008818">
    <property type="term" value="F:cobalamin 5'-phosphate synthase activity"/>
    <property type="evidence" value="ECO:0007669"/>
    <property type="project" value="UniProtKB-UniRule"/>
</dbReference>
<evidence type="ECO:0000256" key="18">
    <source>
        <dbReference type="ARBA" id="ARBA00049504"/>
    </source>
</evidence>
<keyword evidence="10 19" id="KW-0812">Transmembrane</keyword>
<evidence type="ECO:0000313" key="20">
    <source>
        <dbReference type="EMBL" id="CAA9223101.1"/>
    </source>
</evidence>
<evidence type="ECO:0000256" key="13">
    <source>
        <dbReference type="ARBA" id="ARBA00023136"/>
    </source>
</evidence>
<feature type="transmembrane region" description="Helical" evidence="19">
    <location>
        <begin position="37"/>
        <end position="61"/>
    </location>
</feature>
<keyword evidence="11 19" id="KW-0460">Magnesium</keyword>
<proteinExistence type="inferred from homology"/>
<comment type="similarity">
    <text evidence="4 19">Belongs to the CobS family.</text>
</comment>
<keyword evidence="13 19" id="KW-0472">Membrane</keyword>
<evidence type="ECO:0000256" key="15">
    <source>
        <dbReference type="ARBA" id="ARBA00032605"/>
    </source>
</evidence>
<keyword evidence="12 19" id="KW-1133">Transmembrane helix</keyword>
<dbReference type="PANTHER" id="PTHR34148:SF1">
    <property type="entry name" value="ADENOSYLCOBINAMIDE-GDP RIBAZOLETRANSFERASE"/>
    <property type="match status" value="1"/>
</dbReference>
<comment type="cofactor">
    <cofactor evidence="1 19">
        <name>Mg(2+)</name>
        <dbReference type="ChEBI" id="CHEBI:18420"/>
    </cofactor>
</comment>
<dbReference type="EMBL" id="CADCTD010000017">
    <property type="protein sequence ID" value="CAA9223101.1"/>
    <property type="molecule type" value="Genomic_DNA"/>
</dbReference>
<comment type="catalytic activity">
    <reaction evidence="17 19">
        <text>alpha-ribazole + adenosylcob(III)inamide-GDP = adenosylcob(III)alamin + GMP + H(+)</text>
        <dbReference type="Rhea" id="RHEA:16049"/>
        <dbReference type="ChEBI" id="CHEBI:10329"/>
        <dbReference type="ChEBI" id="CHEBI:15378"/>
        <dbReference type="ChEBI" id="CHEBI:18408"/>
        <dbReference type="ChEBI" id="CHEBI:58115"/>
        <dbReference type="ChEBI" id="CHEBI:60487"/>
        <dbReference type="EC" id="2.7.8.26"/>
    </reaction>
</comment>
<feature type="transmembrane region" description="Helical" evidence="19">
    <location>
        <begin position="239"/>
        <end position="257"/>
    </location>
</feature>
<dbReference type="PANTHER" id="PTHR34148">
    <property type="entry name" value="ADENOSYLCOBINAMIDE-GDP RIBAZOLETRANSFERASE"/>
    <property type="match status" value="1"/>
</dbReference>
<dbReference type="Pfam" id="PF02654">
    <property type="entry name" value="CobS"/>
    <property type="match status" value="1"/>
</dbReference>
<dbReference type="AlphaFoldDB" id="A0A6J4HFK4"/>
<feature type="transmembrane region" description="Helical" evidence="19">
    <location>
        <begin position="115"/>
        <end position="137"/>
    </location>
</feature>
<evidence type="ECO:0000256" key="14">
    <source>
        <dbReference type="ARBA" id="ARBA00025228"/>
    </source>
</evidence>
<keyword evidence="8 19" id="KW-0169">Cobalamin biosynthesis</keyword>
<dbReference type="InterPro" id="IPR003805">
    <property type="entry name" value="CobS"/>
</dbReference>
<evidence type="ECO:0000256" key="5">
    <source>
        <dbReference type="ARBA" id="ARBA00013200"/>
    </source>
</evidence>
<evidence type="ECO:0000256" key="19">
    <source>
        <dbReference type="HAMAP-Rule" id="MF_00719"/>
    </source>
</evidence>
<dbReference type="GO" id="GO:0051073">
    <property type="term" value="F:adenosylcobinamide-GDP ribazoletransferase activity"/>
    <property type="evidence" value="ECO:0007669"/>
    <property type="project" value="UniProtKB-UniRule"/>
</dbReference>
<feature type="transmembrane region" description="Helical" evidence="19">
    <location>
        <begin position="210"/>
        <end position="227"/>
    </location>
</feature>
<comment type="subcellular location">
    <subcellularLocation>
        <location evidence="2 19">Cell membrane</location>
        <topology evidence="2 19">Multi-pass membrane protein</topology>
    </subcellularLocation>
</comment>
<comment type="catalytic activity">
    <reaction evidence="18 19">
        <text>alpha-ribazole 5'-phosphate + adenosylcob(III)inamide-GDP = adenosylcob(III)alamin 5'-phosphate + GMP + H(+)</text>
        <dbReference type="Rhea" id="RHEA:23560"/>
        <dbReference type="ChEBI" id="CHEBI:15378"/>
        <dbReference type="ChEBI" id="CHEBI:57918"/>
        <dbReference type="ChEBI" id="CHEBI:58115"/>
        <dbReference type="ChEBI" id="CHEBI:60487"/>
        <dbReference type="ChEBI" id="CHEBI:60493"/>
        <dbReference type="EC" id="2.7.8.26"/>
    </reaction>
</comment>
<keyword evidence="9 19" id="KW-0808">Transferase</keyword>
<evidence type="ECO:0000256" key="3">
    <source>
        <dbReference type="ARBA" id="ARBA00004663"/>
    </source>
</evidence>